<organism evidence="3 4">
    <name type="scientific">Rhodococcus xishaensis</name>
    <dbReference type="NCBI Taxonomy" id="2487364"/>
    <lineage>
        <taxon>Bacteria</taxon>
        <taxon>Bacillati</taxon>
        <taxon>Actinomycetota</taxon>
        <taxon>Actinomycetes</taxon>
        <taxon>Mycobacteriales</taxon>
        <taxon>Nocardiaceae</taxon>
        <taxon>Rhodococcus</taxon>
    </lineage>
</organism>
<name>A0A438AWE7_9NOCA</name>
<dbReference type="AlphaFoldDB" id="A0A438AWE7"/>
<keyword evidence="2" id="KW-0472">Membrane</keyword>
<keyword evidence="2" id="KW-1133">Transmembrane helix</keyword>
<evidence type="ECO:0000256" key="2">
    <source>
        <dbReference type="SAM" id="Phobius"/>
    </source>
</evidence>
<feature type="transmembrane region" description="Helical" evidence="2">
    <location>
        <begin position="111"/>
        <end position="130"/>
    </location>
</feature>
<feature type="transmembrane region" description="Helical" evidence="2">
    <location>
        <begin position="59"/>
        <end position="80"/>
    </location>
</feature>
<keyword evidence="4" id="KW-1185">Reference proteome</keyword>
<gene>
    <name evidence="3" type="ORF">EGT50_09800</name>
</gene>
<dbReference type="EMBL" id="RKLO01000003">
    <property type="protein sequence ID" value="RVW02995.1"/>
    <property type="molecule type" value="Genomic_DNA"/>
</dbReference>
<reference evidence="3 4" key="1">
    <citation type="submission" date="2018-11" db="EMBL/GenBank/DDBJ databases">
        <title>Rhodococcus spongicola sp. nov. and Rhodococcus xishaensis sp. nov. from marine sponges.</title>
        <authorList>
            <person name="Li L."/>
            <person name="Lin H.W."/>
        </authorList>
    </citation>
    <scope>NUCLEOTIDE SEQUENCE [LARGE SCALE GENOMIC DNA]</scope>
    <source>
        <strain evidence="3 4">LHW51113</strain>
    </source>
</reference>
<comment type="caution">
    <text evidence="3">The sequence shown here is derived from an EMBL/GenBank/DDBJ whole genome shotgun (WGS) entry which is preliminary data.</text>
</comment>
<evidence type="ECO:0000313" key="3">
    <source>
        <dbReference type="EMBL" id="RVW02995.1"/>
    </source>
</evidence>
<dbReference type="Proteomes" id="UP000283479">
    <property type="component" value="Unassembled WGS sequence"/>
</dbReference>
<accession>A0A438AWE7</accession>
<sequence>MINAMPEQITTGWYPDQRFWDGANWTSATRPRPPVTTKGAAPPATATEGARAGFAMLQWVLAILAGISVIVTIVMFSMGVDAGYRNCGTLMNSQYDNLECAKALNDRADQAGIAVVVMLVLIALTIVATVQRQKLSKSEP</sequence>
<feature type="compositionally biased region" description="Low complexity" evidence="1">
    <location>
        <begin position="35"/>
        <end position="44"/>
    </location>
</feature>
<protein>
    <submittedName>
        <fullName evidence="3">DUF2510 domain-containing protein</fullName>
    </submittedName>
</protein>
<evidence type="ECO:0000256" key="1">
    <source>
        <dbReference type="SAM" id="MobiDB-lite"/>
    </source>
</evidence>
<keyword evidence="2" id="KW-0812">Transmembrane</keyword>
<feature type="region of interest" description="Disordered" evidence="1">
    <location>
        <begin position="25"/>
        <end position="44"/>
    </location>
</feature>
<evidence type="ECO:0000313" key="4">
    <source>
        <dbReference type="Proteomes" id="UP000283479"/>
    </source>
</evidence>
<proteinExistence type="predicted"/>